<accession>A0A2P5E1W6</accession>
<evidence type="ECO:0000313" key="3">
    <source>
        <dbReference type="Proteomes" id="UP000237105"/>
    </source>
</evidence>
<dbReference type="EMBL" id="JXTB01000004">
    <property type="protein sequence ID" value="PON79536.1"/>
    <property type="molecule type" value="Genomic_DNA"/>
</dbReference>
<dbReference type="Proteomes" id="UP000237105">
    <property type="component" value="Unassembled WGS sequence"/>
</dbReference>
<dbReference type="AlphaFoldDB" id="A0A2P5E1W6"/>
<feature type="transmembrane region" description="Helical" evidence="1">
    <location>
        <begin position="18"/>
        <end position="38"/>
    </location>
</feature>
<keyword evidence="1" id="KW-0472">Membrane</keyword>
<proteinExistence type="predicted"/>
<keyword evidence="1" id="KW-1133">Transmembrane helix</keyword>
<evidence type="ECO:0000313" key="2">
    <source>
        <dbReference type="EMBL" id="PON79536.1"/>
    </source>
</evidence>
<keyword evidence="3" id="KW-1185">Reference proteome</keyword>
<evidence type="ECO:0000256" key="1">
    <source>
        <dbReference type="SAM" id="Phobius"/>
    </source>
</evidence>
<keyword evidence="1" id="KW-0812">Transmembrane</keyword>
<sequence length="68" mass="7135">KVPENLSKPGTFYGFRDIMINCISLGVGILAISLASSIDKDGITSSSRSLGTAMAFSEKVEDNVGLLV</sequence>
<reference evidence="3" key="1">
    <citation type="submission" date="2016-06" db="EMBL/GenBank/DDBJ databases">
        <title>Parallel loss of symbiosis genes in relatives of nitrogen-fixing non-legume Parasponia.</title>
        <authorList>
            <person name="Van Velzen R."/>
            <person name="Holmer R."/>
            <person name="Bu F."/>
            <person name="Rutten L."/>
            <person name="Van Zeijl A."/>
            <person name="Liu W."/>
            <person name="Santuari L."/>
            <person name="Cao Q."/>
            <person name="Sharma T."/>
            <person name="Shen D."/>
            <person name="Roswanjaya Y."/>
            <person name="Wardhani T."/>
            <person name="Kalhor M.S."/>
            <person name="Jansen J."/>
            <person name="Van den Hoogen J."/>
            <person name="Gungor B."/>
            <person name="Hartog M."/>
            <person name="Hontelez J."/>
            <person name="Verver J."/>
            <person name="Yang W.-C."/>
            <person name="Schijlen E."/>
            <person name="Repin R."/>
            <person name="Schilthuizen M."/>
            <person name="Schranz E."/>
            <person name="Heidstra R."/>
            <person name="Miyata K."/>
            <person name="Fedorova E."/>
            <person name="Kohlen W."/>
            <person name="Bisseling T."/>
            <person name="Smit S."/>
            <person name="Geurts R."/>
        </authorList>
    </citation>
    <scope>NUCLEOTIDE SEQUENCE [LARGE SCALE GENOMIC DNA]</scope>
    <source>
        <strain evidence="3">cv. WU1-14</strain>
    </source>
</reference>
<organism evidence="2 3">
    <name type="scientific">Parasponia andersonii</name>
    <name type="common">Sponia andersonii</name>
    <dbReference type="NCBI Taxonomy" id="3476"/>
    <lineage>
        <taxon>Eukaryota</taxon>
        <taxon>Viridiplantae</taxon>
        <taxon>Streptophyta</taxon>
        <taxon>Embryophyta</taxon>
        <taxon>Tracheophyta</taxon>
        <taxon>Spermatophyta</taxon>
        <taxon>Magnoliopsida</taxon>
        <taxon>eudicotyledons</taxon>
        <taxon>Gunneridae</taxon>
        <taxon>Pentapetalae</taxon>
        <taxon>rosids</taxon>
        <taxon>fabids</taxon>
        <taxon>Rosales</taxon>
        <taxon>Cannabaceae</taxon>
        <taxon>Parasponia</taxon>
    </lineage>
</organism>
<comment type="caution">
    <text evidence="2">The sequence shown here is derived from an EMBL/GenBank/DDBJ whole genome shotgun (WGS) entry which is preliminary data.</text>
</comment>
<feature type="non-terminal residue" evidence="2">
    <location>
        <position position="1"/>
    </location>
</feature>
<name>A0A2P5E1W6_PARAD</name>
<protein>
    <submittedName>
        <fullName evidence="2">Uncharacterized protein</fullName>
    </submittedName>
</protein>
<gene>
    <name evidence="2" type="ORF">PanWU01x14_012710</name>
</gene>